<gene>
    <name evidence="5" type="ORF">F2Q68_00042565</name>
</gene>
<dbReference type="PANTHER" id="PTHR31901:SF68">
    <property type="entry name" value="(RAPE) HYPOTHETICAL PROTEIN"/>
    <property type="match status" value="1"/>
</dbReference>
<feature type="domain" description="GH3 middle" evidence="3">
    <location>
        <begin position="127"/>
        <end position="176"/>
    </location>
</feature>
<dbReference type="PANTHER" id="PTHR31901">
    <property type="entry name" value="GH3 DOMAIN-CONTAINING PROTEIN"/>
    <property type="match status" value="1"/>
</dbReference>
<dbReference type="InterPro" id="IPR055377">
    <property type="entry name" value="GH3_M"/>
</dbReference>
<evidence type="ECO:0000259" key="4">
    <source>
        <dbReference type="Pfam" id="PF23572"/>
    </source>
</evidence>
<name>A0A8S9MJK6_BRACR</name>
<feature type="domain" description="GH3 C-terminal" evidence="4">
    <location>
        <begin position="191"/>
        <end position="308"/>
    </location>
</feature>
<dbReference type="AlphaFoldDB" id="A0A8S9MJK6"/>
<reference evidence="5" key="1">
    <citation type="submission" date="2019-12" db="EMBL/GenBank/DDBJ databases">
        <title>Genome sequencing and annotation of Brassica cretica.</title>
        <authorList>
            <person name="Studholme D.J."/>
            <person name="Sarris P.F."/>
        </authorList>
    </citation>
    <scope>NUCLEOTIDE SEQUENCE</scope>
    <source>
        <strain evidence="5">PFS-001/15</strain>
        <tissue evidence="5">Leaf</tissue>
    </source>
</reference>
<accession>A0A8S9MJK6</accession>
<evidence type="ECO:0000259" key="3">
    <source>
        <dbReference type="Pfam" id="PF23571"/>
    </source>
</evidence>
<dbReference type="Pfam" id="PF23572">
    <property type="entry name" value="GH3_C"/>
    <property type="match status" value="1"/>
</dbReference>
<keyword evidence="2" id="KW-0436">Ligase</keyword>
<comment type="caution">
    <text evidence="5">The sequence shown here is derived from an EMBL/GenBank/DDBJ whole genome shotgun (WGS) entry which is preliminary data.</text>
</comment>
<dbReference type="Pfam" id="PF23571">
    <property type="entry name" value="GH3_M"/>
    <property type="match status" value="1"/>
</dbReference>
<dbReference type="InterPro" id="IPR004993">
    <property type="entry name" value="GH3"/>
</dbReference>
<dbReference type="Proteomes" id="UP000712281">
    <property type="component" value="Unassembled WGS sequence"/>
</dbReference>
<evidence type="ECO:0000256" key="2">
    <source>
        <dbReference type="ARBA" id="ARBA00022598"/>
    </source>
</evidence>
<evidence type="ECO:0000313" key="5">
    <source>
        <dbReference type="EMBL" id="KAF2620564.1"/>
    </source>
</evidence>
<proteinExistence type="inferred from homology"/>
<sequence>MYCQLLCGLVQRDEVVSVDAPFASLLVQVIHFLGNYWKELCSNIRSGHVSKWITDLTCRDSVSLILGELNLELADLIEYECGQESWQGIISRLWPKTKCIEAIATGTMAQYIPALEFYSNKLPLVSRTYASSEAFFGGYYEPLVTNYSGLHRCRVGDVLQVTGFYNNTPQFRFARRKNTVLSIYVEPTTEEDLLKALTSATVVLESSDLILTGFTCFGDVSTVPGHYVFYLELKAKVNNSTGDILLDNKLLVECCCVMEESLTSIYRHFRAKDGFIGALEIRVVEQGTFDSLMEYYVVSRGSSISQYKDTYMHKLC</sequence>
<dbReference type="GO" id="GO:0005737">
    <property type="term" value="C:cytoplasm"/>
    <property type="evidence" value="ECO:0007669"/>
    <property type="project" value="TreeGrafter"/>
</dbReference>
<dbReference type="InterPro" id="IPR055378">
    <property type="entry name" value="GH3_C"/>
</dbReference>
<dbReference type="Pfam" id="PF03321">
    <property type="entry name" value="GH3"/>
    <property type="match status" value="1"/>
</dbReference>
<protein>
    <submittedName>
        <fullName evidence="5">Uncharacterized protein</fullName>
    </submittedName>
</protein>
<evidence type="ECO:0000313" key="6">
    <source>
        <dbReference type="Proteomes" id="UP000712281"/>
    </source>
</evidence>
<comment type="similarity">
    <text evidence="1">Belongs to the IAA-amido conjugating enzyme family.</text>
</comment>
<organism evidence="5 6">
    <name type="scientific">Brassica cretica</name>
    <name type="common">Mustard</name>
    <dbReference type="NCBI Taxonomy" id="69181"/>
    <lineage>
        <taxon>Eukaryota</taxon>
        <taxon>Viridiplantae</taxon>
        <taxon>Streptophyta</taxon>
        <taxon>Embryophyta</taxon>
        <taxon>Tracheophyta</taxon>
        <taxon>Spermatophyta</taxon>
        <taxon>Magnoliopsida</taxon>
        <taxon>eudicotyledons</taxon>
        <taxon>Gunneridae</taxon>
        <taxon>Pentapetalae</taxon>
        <taxon>rosids</taxon>
        <taxon>malvids</taxon>
        <taxon>Brassicales</taxon>
        <taxon>Brassicaceae</taxon>
        <taxon>Brassiceae</taxon>
        <taxon>Brassica</taxon>
    </lineage>
</organism>
<dbReference type="GO" id="GO:0016881">
    <property type="term" value="F:acid-amino acid ligase activity"/>
    <property type="evidence" value="ECO:0007669"/>
    <property type="project" value="TreeGrafter"/>
</dbReference>
<evidence type="ECO:0000256" key="1">
    <source>
        <dbReference type="ARBA" id="ARBA00008068"/>
    </source>
</evidence>
<dbReference type="EMBL" id="QGKW02000007">
    <property type="protein sequence ID" value="KAF2620564.1"/>
    <property type="molecule type" value="Genomic_DNA"/>
</dbReference>